<reference evidence="1 2" key="1">
    <citation type="submission" date="2021-07" db="EMBL/GenBank/DDBJ databases">
        <title>A novel phosphonate cluster across the Pantoea species complex is important for pathogenicity in onion.</title>
        <authorList>
            <person name="Zhao M."/>
            <person name="Stice S."/>
            <person name="Shin G.Y."/>
            <person name="Coutinho T."/>
            <person name="Gitaitis R."/>
            <person name="Kvitko B."/>
            <person name="Dutta B."/>
        </authorList>
    </citation>
    <scope>NUCLEOTIDE SEQUENCE [LARGE SCALE GENOMIC DNA]</scope>
    <source>
        <strain evidence="1 2">BD 382</strain>
    </source>
</reference>
<dbReference type="EMBL" id="JAHVXZ010000006">
    <property type="protein sequence ID" value="MBW1258244.1"/>
    <property type="molecule type" value="Genomic_DNA"/>
</dbReference>
<organism evidence="1 2">
    <name type="scientific">Pantoea allii</name>
    <dbReference type="NCBI Taxonomy" id="574096"/>
    <lineage>
        <taxon>Bacteria</taxon>
        <taxon>Pseudomonadati</taxon>
        <taxon>Pseudomonadota</taxon>
        <taxon>Gammaproteobacteria</taxon>
        <taxon>Enterobacterales</taxon>
        <taxon>Erwiniaceae</taxon>
        <taxon>Pantoea</taxon>
    </lineage>
</organism>
<protein>
    <submittedName>
        <fullName evidence="1">SMI1/KNR4 family protein</fullName>
    </submittedName>
</protein>
<evidence type="ECO:0000313" key="1">
    <source>
        <dbReference type="EMBL" id="MBW1258244.1"/>
    </source>
</evidence>
<sequence>MKHATEKLLSICSGQISDSYADINLSISDVVPVVNELHELLNIKNGFYGFESALHVYPSQSIGSEIGLIEWNKKYLWIDAYENLALDSVFFAEDLFGGQFCLKKDGVYSFDPETALSEKISDDLEGWCDAIIRDYDFMTGYTLSHAWQQKNGRLLPGHRLIPKIPFVLGGEFDINNLYMEKSDYAMRMRANIALQLMNLKDGESIELKGI</sequence>
<name>A0ABS6VG00_9GAMM</name>
<dbReference type="RefSeq" id="WP_218995577.1">
    <property type="nucleotide sequence ID" value="NZ_CP193913.1"/>
</dbReference>
<keyword evidence="2" id="KW-1185">Reference proteome</keyword>
<evidence type="ECO:0000313" key="2">
    <source>
        <dbReference type="Proteomes" id="UP001197236"/>
    </source>
</evidence>
<comment type="caution">
    <text evidence="1">The sequence shown here is derived from an EMBL/GenBank/DDBJ whole genome shotgun (WGS) entry which is preliminary data.</text>
</comment>
<proteinExistence type="predicted"/>
<gene>
    <name evidence="1" type="ORF">KYI95_13760</name>
</gene>
<dbReference type="Proteomes" id="UP001197236">
    <property type="component" value="Unassembled WGS sequence"/>
</dbReference>
<accession>A0ABS6VG00</accession>